<protein>
    <submittedName>
        <fullName evidence="2">Uncharacterized protein</fullName>
    </submittedName>
</protein>
<name>A0A9P6JXS8_9FUNG</name>
<organism evidence="2 3">
    <name type="scientific">Mortierella hygrophila</name>
    <dbReference type="NCBI Taxonomy" id="979708"/>
    <lineage>
        <taxon>Eukaryota</taxon>
        <taxon>Fungi</taxon>
        <taxon>Fungi incertae sedis</taxon>
        <taxon>Mucoromycota</taxon>
        <taxon>Mortierellomycotina</taxon>
        <taxon>Mortierellomycetes</taxon>
        <taxon>Mortierellales</taxon>
        <taxon>Mortierellaceae</taxon>
        <taxon>Mortierella</taxon>
    </lineage>
</organism>
<gene>
    <name evidence="2" type="ORF">EC957_009431</name>
</gene>
<sequence>MSKSQPTNMAKSQPLHPLRMVKSPSPRMAKSRRLRMVESLFPRMAKPRPLCMVESLFPRMAKPRPLCMVESLSSRMAKSRPPGRTTLFSLKYLYNDESKLRELATFKTPKEPVSIKLYGDGIELDSELLKKNQFTLEVKCPLMDLASKQTVEVVWKVDDESTCSDLQKRVYQLFLPPEIKMWTGISLGEDNPSGESGEDDELSRIERMMIIIE</sequence>
<feature type="compositionally biased region" description="Polar residues" evidence="1">
    <location>
        <begin position="1"/>
        <end position="11"/>
    </location>
</feature>
<proteinExistence type="predicted"/>
<evidence type="ECO:0000313" key="2">
    <source>
        <dbReference type="EMBL" id="KAF9536893.1"/>
    </source>
</evidence>
<accession>A0A9P6JXS8</accession>
<dbReference type="Proteomes" id="UP000723463">
    <property type="component" value="Unassembled WGS sequence"/>
</dbReference>
<evidence type="ECO:0000256" key="1">
    <source>
        <dbReference type="SAM" id="MobiDB-lite"/>
    </source>
</evidence>
<keyword evidence="3" id="KW-1185">Reference proteome</keyword>
<dbReference type="AlphaFoldDB" id="A0A9P6JXS8"/>
<evidence type="ECO:0000313" key="3">
    <source>
        <dbReference type="Proteomes" id="UP000723463"/>
    </source>
</evidence>
<comment type="caution">
    <text evidence="2">The sequence shown here is derived from an EMBL/GenBank/DDBJ whole genome shotgun (WGS) entry which is preliminary data.</text>
</comment>
<feature type="region of interest" description="Disordered" evidence="1">
    <location>
        <begin position="1"/>
        <end position="31"/>
    </location>
</feature>
<dbReference type="EMBL" id="JAAAXW010000518">
    <property type="protein sequence ID" value="KAF9536893.1"/>
    <property type="molecule type" value="Genomic_DNA"/>
</dbReference>
<reference evidence="2" key="1">
    <citation type="journal article" date="2020" name="Fungal Divers.">
        <title>Resolving the Mortierellaceae phylogeny through synthesis of multi-gene phylogenetics and phylogenomics.</title>
        <authorList>
            <person name="Vandepol N."/>
            <person name="Liber J."/>
            <person name="Desiro A."/>
            <person name="Na H."/>
            <person name="Kennedy M."/>
            <person name="Barry K."/>
            <person name="Grigoriev I.V."/>
            <person name="Miller A.N."/>
            <person name="O'Donnell K."/>
            <person name="Stajich J.E."/>
            <person name="Bonito G."/>
        </authorList>
    </citation>
    <scope>NUCLEOTIDE SEQUENCE</scope>
    <source>
        <strain evidence="2">NRRL 2591</strain>
    </source>
</reference>